<evidence type="ECO:0000313" key="2">
    <source>
        <dbReference type="EMBL" id="RQP21142.1"/>
    </source>
</evidence>
<dbReference type="Proteomes" id="UP000267464">
    <property type="component" value="Unassembled WGS sequence"/>
</dbReference>
<dbReference type="AlphaFoldDB" id="A0A3N7IQH0"/>
<name>A0A3N7IQH0_9BURK</name>
<reference evidence="2 3" key="1">
    <citation type="submission" date="2018-08" db="EMBL/GenBank/DDBJ databases">
        <authorList>
            <person name="Khan S.A."/>
            <person name="Jeon C.O."/>
            <person name="Chun B.H."/>
            <person name="Jeong S.E."/>
        </authorList>
    </citation>
    <scope>NUCLEOTIDE SEQUENCE [LARGE SCALE GENOMIC DNA]</scope>
    <source>
        <strain evidence="2 3">S-16</strain>
    </source>
</reference>
<dbReference type="EMBL" id="QUSW01000024">
    <property type="protein sequence ID" value="RQP21142.1"/>
    <property type="molecule type" value="Genomic_DNA"/>
</dbReference>
<proteinExistence type="predicted"/>
<keyword evidence="3" id="KW-1185">Reference proteome</keyword>
<accession>A0A3N7IQH0</accession>
<feature type="signal peptide" evidence="1">
    <location>
        <begin position="1"/>
        <end position="19"/>
    </location>
</feature>
<dbReference type="RefSeq" id="WP_124543980.1">
    <property type="nucleotide sequence ID" value="NZ_QUSW01000024.1"/>
</dbReference>
<organism evidence="2 3">
    <name type="scientific">Piscinibacter terrae</name>
    <dbReference type="NCBI Taxonomy" id="2496871"/>
    <lineage>
        <taxon>Bacteria</taxon>
        <taxon>Pseudomonadati</taxon>
        <taxon>Pseudomonadota</taxon>
        <taxon>Betaproteobacteria</taxon>
        <taxon>Burkholderiales</taxon>
        <taxon>Sphaerotilaceae</taxon>
        <taxon>Piscinibacter</taxon>
    </lineage>
</organism>
<keyword evidence="1" id="KW-0732">Signal</keyword>
<evidence type="ECO:0000313" key="3">
    <source>
        <dbReference type="Proteomes" id="UP000267464"/>
    </source>
</evidence>
<feature type="chain" id="PRO_5018041902" evidence="1">
    <location>
        <begin position="20"/>
        <end position="138"/>
    </location>
</feature>
<sequence length="138" mass="15196">MKKLIAIVSLELATLNAWAVPEIPDTRISDIAITTVINGQVAIVFNPIYCQQLGPLVCNFFRAHEYGHVNLGHPIRATHPQQAEFEADCWAARNAPLIQVQAAYQHFMANGFMGDWSHGTGVQRAQRVAACAQGRSGW</sequence>
<evidence type="ECO:0000256" key="1">
    <source>
        <dbReference type="SAM" id="SignalP"/>
    </source>
</evidence>
<protein>
    <submittedName>
        <fullName evidence="2">Uncharacterized protein</fullName>
    </submittedName>
</protein>
<reference evidence="2 3" key="2">
    <citation type="submission" date="2018-12" db="EMBL/GenBank/DDBJ databases">
        <title>Rhizobacter gummiphilus sp. nov., a rubber-degrading bacterium isolated from the soil of a botanical garden in Japan.</title>
        <authorList>
            <person name="Shunsuke S.S."/>
        </authorList>
    </citation>
    <scope>NUCLEOTIDE SEQUENCE [LARGE SCALE GENOMIC DNA]</scope>
    <source>
        <strain evidence="2 3">S-16</strain>
    </source>
</reference>
<dbReference type="OrthoDB" id="5297096at2"/>
<comment type="caution">
    <text evidence="2">The sequence shown here is derived from an EMBL/GenBank/DDBJ whole genome shotgun (WGS) entry which is preliminary data.</text>
</comment>
<gene>
    <name evidence="2" type="ORF">DZC73_29425</name>
</gene>